<dbReference type="PRINTS" id="PR00409">
    <property type="entry name" value="PHDIOXRDTASE"/>
</dbReference>
<feature type="domain" description="FAD-binding FR-type" evidence="11">
    <location>
        <begin position="1"/>
        <end position="96"/>
    </location>
</feature>
<dbReference type="InterPro" id="IPR036010">
    <property type="entry name" value="2Fe-2S_ferredoxin-like_sf"/>
</dbReference>
<evidence type="ECO:0000256" key="3">
    <source>
        <dbReference type="ARBA" id="ARBA00022630"/>
    </source>
</evidence>
<evidence type="ECO:0000256" key="9">
    <source>
        <dbReference type="ARBA" id="ARBA00023014"/>
    </source>
</evidence>
<dbReference type="InterPro" id="IPR012675">
    <property type="entry name" value="Beta-grasp_dom_sf"/>
</dbReference>
<comment type="caution">
    <text evidence="12">The sequence shown here is derived from an EMBL/GenBank/DDBJ whole genome shotgun (WGS) entry which is preliminary data.</text>
</comment>
<dbReference type="SUPFAM" id="SSF52343">
    <property type="entry name" value="Ferredoxin reductase-like, C-terminal NADP-linked domain"/>
    <property type="match status" value="1"/>
</dbReference>
<protein>
    <submittedName>
        <fullName evidence="12">Ferredoxin-NADP reductase</fullName>
    </submittedName>
</protein>
<dbReference type="CDD" id="cd06185">
    <property type="entry name" value="PDR_like"/>
    <property type="match status" value="1"/>
</dbReference>
<gene>
    <name evidence="12" type="ORF">HEB94_005332</name>
</gene>
<dbReference type="InterPro" id="IPR006058">
    <property type="entry name" value="2Fe2S_fd_BS"/>
</dbReference>
<dbReference type="InterPro" id="IPR050415">
    <property type="entry name" value="MRET"/>
</dbReference>
<accession>A0A927MXM9</accession>
<dbReference type="Pfam" id="PF22290">
    <property type="entry name" value="DmmA-like_N"/>
    <property type="match status" value="1"/>
</dbReference>
<dbReference type="PROSITE" id="PS51384">
    <property type="entry name" value="FAD_FR"/>
    <property type="match status" value="1"/>
</dbReference>
<evidence type="ECO:0000256" key="1">
    <source>
        <dbReference type="ARBA" id="ARBA00001917"/>
    </source>
</evidence>
<dbReference type="RefSeq" id="WP_202896542.1">
    <property type="nucleotide sequence ID" value="NZ_BAABJL010000097.1"/>
</dbReference>
<keyword evidence="9" id="KW-0411">Iron-sulfur</keyword>
<proteinExistence type="predicted"/>
<evidence type="ECO:0000313" key="13">
    <source>
        <dbReference type="Proteomes" id="UP000638648"/>
    </source>
</evidence>
<organism evidence="12 13">
    <name type="scientific">Actinopolymorpha pittospori</name>
    <dbReference type="NCBI Taxonomy" id="648752"/>
    <lineage>
        <taxon>Bacteria</taxon>
        <taxon>Bacillati</taxon>
        <taxon>Actinomycetota</taxon>
        <taxon>Actinomycetes</taxon>
        <taxon>Propionibacteriales</taxon>
        <taxon>Actinopolymorphaceae</taxon>
        <taxon>Actinopolymorpha</taxon>
    </lineage>
</organism>
<dbReference type="Gene3D" id="2.40.30.10">
    <property type="entry name" value="Translation factors"/>
    <property type="match status" value="1"/>
</dbReference>
<evidence type="ECO:0000256" key="7">
    <source>
        <dbReference type="ARBA" id="ARBA00023002"/>
    </source>
</evidence>
<evidence type="ECO:0000256" key="5">
    <source>
        <dbReference type="ARBA" id="ARBA00022714"/>
    </source>
</evidence>
<evidence type="ECO:0000259" key="11">
    <source>
        <dbReference type="PROSITE" id="PS51384"/>
    </source>
</evidence>
<dbReference type="GO" id="GO:0016491">
    <property type="term" value="F:oxidoreductase activity"/>
    <property type="evidence" value="ECO:0007669"/>
    <property type="project" value="UniProtKB-KW"/>
</dbReference>
<sequence>MKSRKQISSGVTELVLVRDDASELPPWTPGSHIDVEVRAGLVRQYSLCGDPEDRSQWRIAVLREPDSRGGSAALCERVRSGDVLTTIGLRNHFPLHQSPRYLFIAGGIGITPIIPMIAAAHAAGADWRLVYGGRSEASMAYRDEVGSFDPAHVLEWPQDRRGLIDLDQLLAEPQSGTLIYCCGPEPLIAAVEARSAHWPHGTLQVERFAPRPVTREAPNTSFEVELVDSGEVLVVPPDKSILEVADEAGVYVLSNCEEGTCGTCQTTVLEGVPDHRDSVLDEDERAANDTMMICVSRALSSRLVLDL</sequence>
<dbReference type="Gene3D" id="3.40.50.80">
    <property type="entry name" value="Nucleotide-binding domain of ferredoxin-NADP reductase (FNR) module"/>
    <property type="match status" value="1"/>
</dbReference>
<dbReference type="SUPFAM" id="SSF63380">
    <property type="entry name" value="Riboflavin synthase domain-like"/>
    <property type="match status" value="1"/>
</dbReference>
<keyword evidence="6" id="KW-0479">Metal-binding</keyword>
<dbReference type="GO" id="GO:0051537">
    <property type="term" value="F:2 iron, 2 sulfur cluster binding"/>
    <property type="evidence" value="ECO:0007669"/>
    <property type="project" value="UniProtKB-KW"/>
</dbReference>
<dbReference type="AlphaFoldDB" id="A0A927MXM9"/>
<keyword evidence="13" id="KW-1185">Reference proteome</keyword>
<keyword evidence="7" id="KW-0560">Oxidoreductase</keyword>
<dbReference type="InterPro" id="IPR001041">
    <property type="entry name" value="2Fe-2S_ferredoxin-type"/>
</dbReference>
<comment type="cofactor">
    <cofactor evidence="1">
        <name>FMN</name>
        <dbReference type="ChEBI" id="CHEBI:58210"/>
    </cofactor>
</comment>
<dbReference type="PANTHER" id="PTHR47354:SF1">
    <property type="entry name" value="CARNITINE MONOOXYGENASE REDUCTASE SUBUNIT"/>
    <property type="match status" value="1"/>
</dbReference>
<feature type="domain" description="2Fe-2S ferredoxin-type" evidence="10">
    <location>
        <begin position="222"/>
        <end position="307"/>
    </location>
</feature>
<dbReference type="InterPro" id="IPR039261">
    <property type="entry name" value="FNR_nucleotide-bd"/>
</dbReference>
<comment type="cofactor">
    <cofactor evidence="2">
        <name>FAD</name>
        <dbReference type="ChEBI" id="CHEBI:57692"/>
    </cofactor>
</comment>
<evidence type="ECO:0000259" key="10">
    <source>
        <dbReference type="PROSITE" id="PS51085"/>
    </source>
</evidence>
<keyword evidence="3" id="KW-0285">Flavoprotein</keyword>
<dbReference type="PROSITE" id="PS51085">
    <property type="entry name" value="2FE2S_FER_2"/>
    <property type="match status" value="1"/>
</dbReference>
<dbReference type="InterPro" id="IPR054582">
    <property type="entry name" value="DmmA-like_N"/>
</dbReference>
<evidence type="ECO:0000256" key="4">
    <source>
        <dbReference type="ARBA" id="ARBA00022643"/>
    </source>
</evidence>
<dbReference type="InterPro" id="IPR017927">
    <property type="entry name" value="FAD-bd_FR_type"/>
</dbReference>
<evidence type="ECO:0000256" key="8">
    <source>
        <dbReference type="ARBA" id="ARBA00023004"/>
    </source>
</evidence>
<dbReference type="InterPro" id="IPR017938">
    <property type="entry name" value="Riboflavin_synthase-like_b-brl"/>
</dbReference>
<name>A0A927MXM9_9ACTN</name>
<dbReference type="EMBL" id="JADBEM010000001">
    <property type="protein sequence ID" value="MBE1608484.1"/>
    <property type="molecule type" value="Genomic_DNA"/>
</dbReference>
<evidence type="ECO:0000256" key="2">
    <source>
        <dbReference type="ARBA" id="ARBA00001974"/>
    </source>
</evidence>
<dbReference type="PANTHER" id="PTHR47354">
    <property type="entry name" value="NADH OXIDOREDUCTASE HCR"/>
    <property type="match status" value="1"/>
</dbReference>
<dbReference type="GO" id="GO:0046872">
    <property type="term" value="F:metal ion binding"/>
    <property type="evidence" value="ECO:0007669"/>
    <property type="project" value="UniProtKB-KW"/>
</dbReference>
<dbReference type="Gene3D" id="3.10.20.30">
    <property type="match status" value="1"/>
</dbReference>
<dbReference type="Proteomes" id="UP000638648">
    <property type="component" value="Unassembled WGS sequence"/>
</dbReference>
<keyword evidence="8" id="KW-0408">Iron</keyword>
<reference evidence="12" key="1">
    <citation type="submission" date="2020-10" db="EMBL/GenBank/DDBJ databases">
        <title>Sequencing the genomes of 1000 actinobacteria strains.</title>
        <authorList>
            <person name="Klenk H.-P."/>
        </authorList>
    </citation>
    <scope>NUCLEOTIDE SEQUENCE</scope>
    <source>
        <strain evidence="12">DSM 45354</strain>
    </source>
</reference>
<dbReference type="Pfam" id="PF00111">
    <property type="entry name" value="Fer2"/>
    <property type="match status" value="1"/>
</dbReference>
<keyword evidence="5" id="KW-0001">2Fe-2S</keyword>
<evidence type="ECO:0000313" key="12">
    <source>
        <dbReference type="EMBL" id="MBE1608484.1"/>
    </source>
</evidence>
<dbReference type="CDD" id="cd00207">
    <property type="entry name" value="fer2"/>
    <property type="match status" value="1"/>
</dbReference>
<keyword evidence="4" id="KW-0288">FMN</keyword>
<dbReference type="PROSITE" id="PS00197">
    <property type="entry name" value="2FE2S_FER_1"/>
    <property type="match status" value="1"/>
</dbReference>
<dbReference type="SUPFAM" id="SSF54292">
    <property type="entry name" value="2Fe-2S ferredoxin-like"/>
    <property type="match status" value="1"/>
</dbReference>
<evidence type="ECO:0000256" key="6">
    <source>
        <dbReference type="ARBA" id="ARBA00022723"/>
    </source>
</evidence>